<sequence>MVGIKLHRFNLDVKPGSHPKSEPLREAAGLNVKRVPHPKPWQRVVIADSNVRVKSHSESWQVVEAARLYLHEGGQTLDICRGIPMLALLRGVKNSPGSRNVVPKTRSAVEH</sequence>
<evidence type="ECO:0000313" key="3">
    <source>
        <dbReference type="WBParaSite" id="ECPE_0000541801-mRNA-1"/>
    </source>
</evidence>
<evidence type="ECO:0000313" key="2">
    <source>
        <dbReference type="Proteomes" id="UP000272942"/>
    </source>
</evidence>
<evidence type="ECO:0000313" key="1">
    <source>
        <dbReference type="EMBL" id="VDP75438.1"/>
    </source>
</evidence>
<reference evidence="3" key="1">
    <citation type="submission" date="2016-06" db="UniProtKB">
        <authorList>
            <consortium name="WormBaseParasite"/>
        </authorList>
    </citation>
    <scope>IDENTIFICATION</scope>
</reference>
<proteinExistence type="predicted"/>
<accession>A0A183AEM0</accession>
<dbReference type="WBParaSite" id="ECPE_0000541801-mRNA-1">
    <property type="protein sequence ID" value="ECPE_0000541801-mRNA-1"/>
    <property type="gene ID" value="ECPE_0000541801"/>
</dbReference>
<organism evidence="3">
    <name type="scientific">Echinostoma caproni</name>
    <dbReference type="NCBI Taxonomy" id="27848"/>
    <lineage>
        <taxon>Eukaryota</taxon>
        <taxon>Metazoa</taxon>
        <taxon>Spiralia</taxon>
        <taxon>Lophotrochozoa</taxon>
        <taxon>Platyhelminthes</taxon>
        <taxon>Trematoda</taxon>
        <taxon>Digenea</taxon>
        <taxon>Plagiorchiida</taxon>
        <taxon>Echinostomata</taxon>
        <taxon>Echinostomatoidea</taxon>
        <taxon>Echinostomatidae</taxon>
        <taxon>Echinostoma</taxon>
    </lineage>
</organism>
<protein>
    <submittedName>
        <fullName evidence="3">MOSC domain-containing protein</fullName>
    </submittedName>
</protein>
<dbReference type="EMBL" id="UZAN01042256">
    <property type="protein sequence ID" value="VDP75438.1"/>
    <property type="molecule type" value="Genomic_DNA"/>
</dbReference>
<keyword evidence="2" id="KW-1185">Reference proteome</keyword>
<dbReference type="AlphaFoldDB" id="A0A183AEM0"/>
<gene>
    <name evidence="1" type="ORF">ECPE_LOCUS5405</name>
</gene>
<reference evidence="1 2" key="2">
    <citation type="submission" date="2018-11" db="EMBL/GenBank/DDBJ databases">
        <authorList>
            <consortium name="Pathogen Informatics"/>
        </authorList>
    </citation>
    <scope>NUCLEOTIDE SEQUENCE [LARGE SCALE GENOMIC DNA]</scope>
    <source>
        <strain evidence="1 2">Egypt</strain>
    </source>
</reference>
<dbReference type="Proteomes" id="UP000272942">
    <property type="component" value="Unassembled WGS sequence"/>
</dbReference>
<name>A0A183AEM0_9TREM</name>